<dbReference type="InterPro" id="IPR019734">
    <property type="entry name" value="TPR_rpt"/>
</dbReference>
<evidence type="ECO:0000256" key="6">
    <source>
        <dbReference type="ARBA" id="ARBA00022803"/>
    </source>
</evidence>
<accession>A0A2T9Z9Y4</accession>
<feature type="region of interest" description="Disordered" evidence="8">
    <location>
        <begin position="234"/>
        <end position="345"/>
    </location>
</feature>
<evidence type="ECO:0000259" key="9">
    <source>
        <dbReference type="PROSITE" id="PS51745"/>
    </source>
</evidence>
<dbReference type="Proteomes" id="UP000245609">
    <property type="component" value="Unassembled WGS sequence"/>
</dbReference>
<evidence type="ECO:0000313" key="11">
    <source>
        <dbReference type="Proteomes" id="UP000245609"/>
    </source>
</evidence>
<comment type="caution">
    <text evidence="10">The sequence shown here is derived from an EMBL/GenBank/DDBJ whole genome shotgun (WGS) entry which is preliminary data.</text>
</comment>
<dbReference type="Pfam" id="PF00564">
    <property type="entry name" value="PB1"/>
    <property type="match status" value="1"/>
</dbReference>
<dbReference type="CDD" id="cd05992">
    <property type="entry name" value="PB1"/>
    <property type="match status" value="1"/>
</dbReference>
<keyword evidence="6 7" id="KW-0802">TPR repeat</keyword>
<dbReference type="PROSITE" id="PS51745">
    <property type="entry name" value="PB1"/>
    <property type="match status" value="1"/>
</dbReference>
<comment type="subcellular location">
    <subcellularLocation>
        <location evidence="1">Cytoplasm</location>
    </subcellularLocation>
</comment>
<evidence type="ECO:0000256" key="1">
    <source>
        <dbReference type="ARBA" id="ARBA00004496"/>
    </source>
</evidence>
<name>A0A2T9Z9Y4_9FUNG</name>
<dbReference type="Gene3D" id="3.10.20.90">
    <property type="entry name" value="Phosphatidylinositol 3-kinase Catalytic Subunit, Chain A, domain 1"/>
    <property type="match status" value="1"/>
</dbReference>
<keyword evidence="3" id="KW-0728">SH3 domain</keyword>
<evidence type="ECO:0000256" key="5">
    <source>
        <dbReference type="ARBA" id="ARBA00022737"/>
    </source>
</evidence>
<dbReference type="InterPro" id="IPR011990">
    <property type="entry name" value="TPR-like_helical_dom_sf"/>
</dbReference>
<dbReference type="AlphaFoldDB" id="A0A2T9Z9Y4"/>
<keyword evidence="5" id="KW-0677">Repeat</keyword>
<sequence length="560" mass="61759">MLKTVPTLSTFLLEWPIRESAIVANEENGLFSVELEKWNLAVEAYDRGEFDLALDIFMTIADSAKYHFNIGLIFSNKGNHVEAIKAYTQAINLDQYFAVAYFQKGVSDMILKNNAQALEDFNDALLYLRGNDCIDYFQLGINYKLYACEILYNRALCYFCLSDETSAIKDLKDAVKLKSKDRHKWISKALESSGVDCPLYCVPKGILYRPPADKLKGTAKIDYLGNSKVINAVDGTDPSKTYKSNFENNANKQESGLGRSVSTRKKFNDNGSQGNISRNNSGTNHPVKNHHNEDSYKDSSSNHHNRIPETANSEAQQSKDNSDQSYKNSNSSRQNAREPSPNSIASENKLQNQNIAYNVNQGQMQNQHQIQISPQVPSVAVANPATGSIASTTQPTPFPQPVLTPVPTSSSQLGMQFQRNMVPSPGIDDSVSNSGAPLSTPLGGGIGIRSATISVPGKMKAKFHFSNEIYNLLVPSSIDFSSLYKKIISKLANSSQEISAMIAQGRPLNGVIKIRYLDEDNELVLMTDDDDFELAKGYAGGDMSSSHANVVPRIELWCSL</sequence>
<dbReference type="SUPFAM" id="SSF48452">
    <property type="entry name" value="TPR-like"/>
    <property type="match status" value="1"/>
</dbReference>
<evidence type="ECO:0000256" key="2">
    <source>
        <dbReference type="ARBA" id="ARBA00008051"/>
    </source>
</evidence>
<dbReference type="PANTHER" id="PTHR15175:SF0">
    <property type="entry name" value="SH3 DOMAIN-CONTAINING PROTEIN C23A1.17"/>
    <property type="match status" value="1"/>
</dbReference>
<protein>
    <recommendedName>
        <fullName evidence="9">PB1 domain-containing protein</fullName>
    </recommendedName>
</protein>
<evidence type="ECO:0000256" key="3">
    <source>
        <dbReference type="ARBA" id="ARBA00022443"/>
    </source>
</evidence>
<dbReference type="PROSITE" id="PS50005">
    <property type="entry name" value="TPR"/>
    <property type="match status" value="1"/>
</dbReference>
<evidence type="ECO:0000256" key="8">
    <source>
        <dbReference type="SAM" id="MobiDB-lite"/>
    </source>
</evidence>
<feature type="domain" description="PB1" evidence="9">
    <location>
        <begin position="458"/>
        <end position="549"/>
    </location>
</feature>
<dbReference type="STRING" id="133381.A0A2T9Z9Y4"/>
<dbReference type="InterPro" id="IPR000270">
    <property type="entry name" value="PB1_dom"/>
</dbReference>
<evidence type="ECO:0000313" key="10">
    <source>
        <dbReference type="EMBL" id="PVV01406.1"/>
    </source>
</evidence>
<dbReference type="Pfam" id="PF13181">
    <property type="entry name" value="TPR_8"/>
    <property type="match status" value="1"/>
</dbReference>
<feature type="compositionally biased region" description="Polar residues" evidence="8">
    <location>
        <begin position="269"/>
        <end position="286"/>
    </location>
</feature>
<comment type="similarity">
    <text evidence="2">Belongs to the NCF2/NOXA1 family.</text>
</comment>
<evidence type="ECO:0000256" key="4">
    <source>
        <dbReference type="ARBA" id="ARBA00022490"/>
    </source>
</evidence>
<organism evidence="10 11">
    <name type="scientific">Smittium megazygosporum</name>
    <dbReference type="NCBI Taxonomy" id="133381"/>
    <lineage>
        <taxon>Eukaryota</taxon>
        <taxon>Fungi</taxon>
        <taxon>Fungi incertae sedis</taxon>
        <taxon>Zoopagomycota</taxon>
        <taxon>Kickxellomycotina</taxon>
        <taxon>Harpellomycetes</taxon>
        <taxon>Harpellales</taxon>
        <taxon>Legeriomycetaceae</taxon>
        <taxon>Smittium</taxon>
    </lineage>
</organism>
<keyword evidence="4" id="KW-0963">Cytoplasm</keyword>
<proteinExistence type="inferred from homology"/>
<feature type="compositionally biased region" description="Basic and acidic residues" evidence="8">
    <location>
        <begin position="290"/>
        <end position="301"/>
    </location>
</feature>
<keyword evidence="11" id="KW-1185">Reference proteome</keyword>
<dbReference type="GO" id="GO:0005737">
    <property type="term" value="C:cytoplasm"/>
    <property type="evidence" value="ECO:0007669"/>
    <property type="project" value="UniProtKB-SubCell"/>
</dbReference>
<feature type="compositionally biased region" description="Polar residues" evidence="8">
    <location>
        <begin position="238"/>
        <end position="254"/>
    </location>
</feature>
<feature type="compositionally biased region" description="Polar residues" evidence="8">
    <location>
        <begin position="310"/>
        <end position="334"/>
    </location>
</feature>
<dbReference type="EMBL" id="MBFS01001107">
    <property type="protein sequence ID" value="PVV01406.1"/>
    <property type="molecule type" value="Genomic_DNA"/>
</dbReference>
<evidence type="ECO:0000256" key="7">
    <source>
        <dbReference type="PROSITE-ProRule" id="PRU00339"/>
    </source>
</evidence>
<dbReference type="OrthoDB" id="9450131at2759"/>
<feature type="repeat" description="TPR" evidence="7">
    <location>
        <begin position="64"/>
        <end position="97"/>
    </location>
</feature>
<dbReference type="PANTHER" id="PTHR15175">
    <property type="entry name" value="NEUTROPHIL CYTOSOLIC FACTOR 2, NEUTROPHIL NADPH OXIDASE FACTOR 2"/>
    <property type="match status" value="1"/>
</dbReference>
<dbReference type="SMART" id="SM00666">
    <property type="entry name" value="PB1"/>
    <property type="match status" value="1"/>
</dbReference>
<dbReference type="InterPro" id="IPR051864">
    <property type="entry name" value="NCF2_NOXA1"/>
</dbReference>
<reference evidence="10 11" key="1">
    <citation type="journal article" date="2018" name="MBio">
        <title>Comparative Genomics Reveals the Core Gene Toolbox for the Fungus-Insect Symbiosis.</title>
        <authorList>
            <person name="Wang Y."/>
            <person name="Stata M."/>
            <person name="Wang W."/>
            <person name="Stajich J.E."/>
            <person name="White M.M."/>
            <person name="Moncalvo J.M."/>
        </authorList>
    </citation>
    <scope>NUCLEOTIDE SEQUENCE [LARGE SCALE GENOMIC DNA]</scope>
    <source>
        <strain evidence="10 11">SC-DP-2</strain>
    </source>
</reference>
<dbReference type="Gene3D" id="1.25.40.10">
    <property type="entry name" value="Tetratricopeptide repeat domain"/>
    <property type="match status" value="1"/>
</dbReference>
<dbReference type="InterPro" id="IPR053793">
    <property type="entry name" value="PB1-like"/>
</dbReference>
<dbReference type="SMART" id="SM00028">
    <property type="entry name" value="TPR"/>
    <property type="match status" value="3"/>
</dbReference>
<gene>
    <name evidence="10" type="ORF">BB560_004175</name>
</gene>
<dbReference type="SUPFAM" id="SSF54277">
    <property type="entry name" value="CAD &amp; PB1 domains"/>
    <property type="match status" value="1"/>
</dbReference>
<dbReference type="FunFam" id="1.25.40.10:FF:000017">
    <property type="entry name" value="NADPH oxidase regulator NoxR"/>
    <property type="match status" value="1"/>
</dbReference>